<sequence>MEFKNLIIWHEAVELKEIVYSLTHKFLSFEKFGLGSQLRRASLSVPSNIAEGSATGDTKEHIQFLYQARGSLAEVITQVELPKKFAYIDASETVKIDGLCVELSKMINSTIASLMSKLVRS</sequence>
<dbReference type="Gene3D" id="1.20.1440.60">
    <property type="entry name" value="23S rRNA-intervening sequence"/>
    <property type="match status" value="1"/>
</dbReference>
<dbReference type="SUPFAM" id="SSF158446">
    <property type="entry name" value="IVS-encoded protein-like"/>
    <property type="match status" value="1"/>
</dbReference>
<dbReference type="Pfam" id="PF05635">
    <property type="entry name" value="23S_rRNA_IVP"/>
    <property type="match status" value="1"/>
</dbReference>
<comment type="caution">
    <text evidence="1">The sequence shown here is derived from an EMBL/GenBank/DDBJ whole genome shotgun (WGS) entry which is preliminary data.</text>
</comment>
<dbReference type="NCBIfam" id="TIGR02436">
    <property type="entry name" value="four helix bundle protein"/>
    <property type="match status" value="1"/>
</dbReference>
<organism evidence="1 2">
    <name type="scientific">Mesotoga prima</name>
    <dbReference type="NCBI Taxonomy" id="1184387"/>
    <lineage>
        <taxon>Bacteria</taxon>
        <taxon>Thermotogati</taxon>
        <taxon>Thermotogota</taxon>
        <taxon>Thermotogae</taxon>
        <taxon>Kosmotogales</taxon>
        <taxon>Kosmotogaceae</taxon>
        <taxon>Mesotoga</taxon>
    </lineage>
</organism>
<protein>
    <submittedName>
        <fullName evidence="1">S23 ribosomal protein</fullName>
    </submittedName>
</protein>
<reference evidence="2" key="1">
    <citation type="journal article" date="2015" name="MBio">
        <title>Genome-Resolved Metagenomic Analysis Reveals Roles for Candidate Phyla and Other Microbial Community Members in Biogeochemical Transformations in Oil Reservoirs.</title>
        <authorList>
            <person name="Hu P."/>
            <person name="Tom L."/>
            <person name="Singh A."/>
            <person name="Thomas B.C."/>
            <person name="Baker B.J."/>
            <person name="Piceno Y.M."/>
            <person name="Andersen G.L."/>
            <person name="Banfield J.F."/>
        </authorList>
    </citation>
    <scope>NUCLEOTIDE SEQUENCE [LARGE SCALE GENOMIC DNA]</scope>
</reference>
<dbReference type="CDD" id="cd16377">
    <property type="entry name" value="23S_rRNA_IVP_like"/>
    <property type="match status" value="1"/>
</dbReference>
<evidence type="ECO:0000313" key="2">
    <source>
        <dbReference type="Proteomes" id="UP000054092"/>
    </source>
</evidence>
<keyword evidence="1" id="KW-0687">Ribonucleoprotein</keyword>
<dbReference type="PANTHER" id="PTHR38471">
    <property type="entry name" value="FOUR HELIX BUNDLE PROTEIN"/>
    <property type="match status" value="1"/>
</dbReference>
<accession>A0A117M1B5</accession>
<dbReference type="Proteomes" id="UP000054092">
    <property type="component" value="Unassembled WGS sequence"/>
</dbReference>
<dbReference type="EMBL" id="LGGP01000325">
    <property type="protein sequence ID" value="KUK78927.1"/>
    <property type="molecule type" value="Genomic_DNA"/>
</dbReference>
<evidence type="ECO:0000313" key="1">
    <source>
        <dbReference type="EMBL" id="KUK78927.1"/>
    </source>
</evidence>
<gene>
    <name evidence="1" type="ORF">XD94_1577</name>
</gene>
<dbReference type="InterPro" id="IPR036583">
    <property type="entry name" value="23S_rRNA_IVS_sf"/>
</dbReference>
<dbReference type="PATRIC" id="fig|1184387.3.peg.2069"/>
<dbReference type="InterPro" id="IPR012657">
    <property type="entry name" value="23S_rRNA-intervening_sequence"/>
</dbReference>
<dbReference type="PANTHER" id="PTHR38471:SF2">
    <property type="entry name" value="FOUR HELIX BUNDLE PROTEIN"/>
    <property type="match status" value="1"/>
</dbReference>
<dbReference type="AlphaFoldDB" id="A0A117M1B5"/>
<proteinExistence type="predicted"/>
<dbReference type="GO" id="GO:0005840">
    <property type="term" value="C:ribosome"/>
    <property type="evidence" value="ECO:0007669"/>
    <property type="project" value="UniProtKB-KW"/>
</dbReference>
<name>A0A117M1B5_9BACT</name>
<keyword evidence="1" id="KW-0689">Ribosomal protein</keyword>